<dbReference type="Pfam" id="PF07110">
    <property type="entry name" value="EthD"/>
    <property type="match status" value="1"/>
</dbReference>
<dbReference type="Proteomes" id="UP000282837">
    <property type="component" value="Unassembled WGS sequence"/>
</dbReference>
<comment type="caution">
    <text evidence="2">The sequence shown here is derived from an EMBL/GenBank/DDBJ whole genome shotgun (WGS) entry which is preliminary data.</text>
</comment>
<organism evidence="2 3">
    <name type="scientific">Novosphingobium umbonatum</name>
    <dbReference type="NCBI Taxonomy" id="1908524"/>
    <lineage>
        <taxon>Bacteria</taxon>
        <taxon>Pseudomonadati</taxon>
        <taxon>Pseudomonadota</taxon>
        <taxon>Alphaproteobacteria</taxon>
        <taxon>Sphingomonadales</taxon>
        <taxon>Sphingomonadaceae</taxon>
        <taxon>Novosphingobium</taxon>
    </lineage>
</organism>
<keyword evidence="3" id="KW-1185">Reference proteome</keyword>
<dbReference type="AlphaFoldDB" id="A0A3S2V6L0"/>
<accession>A0A3S2V6L0</accession>
<dbReference type="Gene3D" id="3.30.70.100">
    <property type="match status" value="1"/>
</dbReference>
<dbReference type="EMBL" id="SACO01000006">
    <property type="protein sequence ID" value="RVU04959.1"/>
    <property type="molecule type" value="Genomic_DNA"/>
</dbReference>
<protein>
    <recommendedName>
        <fullName evidence="1">EthD domain-containing protein</fullName>
    </recommendedName>
</protein>
<dbReference type="RefSeq" id="WP_127708824.1">
    <property type="nucleotide sequence ID" value="NZ_SACO01000006.1"/>
</dbReference>
<name>A0A3S2V6L0_9SPHN</name>
<evidence type="ECO:0000259" key="1">
    <source>
        <dbReference type="Pfam" id="PF07110"/>
    </source>
</evidence>
<evidence type="ECO:0000313" key="3">
    <source>
        <dbReference type="Proteomes" id="UP000282837"/>
    </source>
</evidence>
<dbReference type="GO" id="GO:0016491">
    <property type="term" value="F:oxidoreductase activity"/>
    <property type="evidence" value="ECO:0007669"/>
    <property type="project" value="InterPro"/>
</dbReference>
<dbReference type="InterPro" id="IPR011008">
    <property type="entry name" value="Dimeric_a/b-barrel"/>
</dbReference>
<reference evidence="2 3" key="1">
    <citation type="submission" date="2019-01" db="EMBL/GenBank/DDBJ databases">
        <authorList>
            <person name="Chen W.-M."/>
        </authorList>
    </citation>
    <scope>NUCLEOTIDE SEQUENCE [LARGE SCALE GENOMIC DNA]</scope>
    <source>
        <strain evidence="2 3">FSY-9</strain>
    </source>
</reference>
<gene>
    <name evidence="2" type="ORF">EOE18_09450</name>
</gene>
<dbReference type="InterPro" id="IPR009799">
    <property type="entry name" value="EthD_dom"/>
</dbReference>
<dbReference type="OrthoDB" id="2613214at2"/>
<feature type="domain" description="EthD" evidence="1">
    <location>
        <begin position="12"/>
        <end position="101"/>
    </location>
</feature>
<dbReference type="SUPFAM" id="SSF54909">
    <property type="entry name" value="Dimeric alpha+beta barrel"/>
    <property type="match status" value="1"/>
</dbReference>
<sequence>MSITLITLLKRREGMSKDEFIDYYETRHARIGEQVLAGYATRYERRFLIPTDGTDSIHDPDVVMEIDFPDQATMDACFAALSAPDILAMIVADEEQLFDRSRNRTFTVDRRSSKL</sequence>
<proteinExistence type="predicted"/>
<evidence type="ECO:0000313" key="2">
    <source>
        <dbReference type="EMBL" id="RVU04959.1"/>
    </source>
</evidence>